<accession>A0A0Q9YJH8</accession>
<dbReference type="EMBL" id="LKAJ01000008">
    <property type="protein sequence ID" value="KRG20811.1"/>
    <property type="molecule type" value="Genomic_DNA"/>
</dbReference>
<evidence type="ECO:0000313" key="1">
    <source>
        <dbReference type="EMBL" id="KRG20811.1"/>
    </source>
</evidence>
<dbReference type="OrthoDB" id="5649340at2"/>
<organism evidence="1">
    <name type="scientific">Candidatus Berkiella aquae</name>
    <dbReference type="NCBI Taxonomy" id="295108"/>
    <lineage>
        <taxon>Bacteria</taxon>
        <taxon>Pseudomonadati</taxon>
        <taxon>Pseudomonadota</taxon>
        <taxon>Gammaproteobacteria</taxon>
        <taxon>Candidatus Berkiellales</taxon>
        <taxon>Candidatus Berkiellaceae</taxon>
        <taxon>Candidatus Berkiella</taxon>
    </lineage>
</organism>
<reference evidence="2" key="2">
    <citation type="journal article" date="2016" name="Genome Announc.">
        <title>Draft Genome Sequences of Two Novel Amoeba-Resistant Intranuclear Bacteria, 'Candidatus Berkiella cookevillensis' and 'Candidatus Berkiella aquae'.</title>
        <authorList>
            <person name="Mehari Y.T."/>
            <person name="Arivett B.A."/>
            <person name="Farone A.L."/>
            <person name="Gunderson J.H."/>
            <person name="Farone M.B."/>
        </authorList>
    </citation>
    <scope>NUCLEOTIDE SEQUENCE</scope>
    <source>
        <strain evidence="2">HT99</strain>
    </source>
</reference>
<evidence type="ECO:0000313" key="3">
    <source>
        <dbReference type="Proteomes" id="UP000051497"/>
    </source>
</evidence>
<keyword evidence="3" id="KW-1185">Reference proteome</keyword>
<proteinExistence type="predicted"/>
<dbReference type="AlphaFoldDB" id="A0A0Q9YJH8"/>
<dbReference type="SUPFAM" id="SSF52540">
    <property type="entry name" value="P-loop containing nucleoside triphosphate hydrolases"/>
    <property type="match status" value="1"/>
</dbReference>
<evidence type="ECO:0000313" key="2">
    <source>
        <dbReference type="EMBL" id="MCS5711287.1"/>
    </source>
</evidence>
<gene>
    <name evidence="2" type="ORF">HT99x_007560</name>
    <name evidence="1" type="ORF">HT99x_02028</name>
</gene>
<dbReference type="InterPro" id="IPR027417">
    <property type="entry name" value="P-loop_NTPase"/>
</dbReference>
<protein>
    <submittedName>
        <fullName evidence="2">ATP-binding protein</fullName>
    </submittedName>
</protein>
<keyword evidence="2" id="KW-0547">Nucleotide-binding</keyword>
<dbReference type="GO" id="GO:0005524">
    <property type="term" value="F:ATP binding"/>
    <property type="evidence" value="ECO:0007669"/>
    <property type="project" value="UniProtKB-KW"/>
</dbReference>
<keyword evidence="2" id="KW-0067">ATP-binding</keyword>
<dbReference type="EMBL" id="LKAJ02000001">
    <property type="protein sequence ID" value="MCS5711287.1"/>
    <property type="molecule type" value="Genomic_DNA"/>
</dbReference>
<name>A0A0Q9YJH8_9GAMM</name>
<dbReference type="Gene3D" id="3.40.50.300">
    <property type="entry name" value="P-loop containing nucleotide triphosphate hydrolases"/>
    <property type="match status" value="1"/>
</dbReference>
<dbReference type="RefSeq" id="WP_075066655.1">
    <property type="nucleotide sequence ID" value="NZ_LKAJ02000001.1"/>
</dbReference>
<reference evidence="2" key="3">
    <citation type="submission" date="2021-06" db="EMBL/GenBank/DDBJ databases">
        <title>Genomic Description and Analysis of Intracellular Bacteria, Candidatus Berkiella cookevillensis and Candidatus Berkiella aquae.</title>
        <authorList>
            <person name="Kidane D.T."/>
            <person name="Mehari Y.T."/>
            <person name="Rice F.C."/>
            <person name="Arivett B.A."/>
            <person name="Farone A.L."/>
            <person name="Berk S.G."/>
            <person name="Farone M.B."/>
        </authorList>
    </citation>
    <scope>NUCLEOTIDE SEQUENCE</scope>
    <source>
        <strain evidence="2">HT99</strain>
    </source>
</reference>
<comment type="caution">
    <text evidence="1">The sequence shown here is derived from an EMBL/GenBank/DDBJ whole genome shotgun (WGS) entry which is preliminary data.</text>
</comment>
<reference evidence="1" key="1">
    <citation type="submission" date="2015-09" db="EMBL/GenBank/DDBJ databases">
        <title>Draft Genome Sequences of Two Novel Amoeba-resistant Intranuclear Bacteria, Candidatus Berkiella cookevillensis and Candidatus Berkiella aquae.</title>
        <authorList>
            <person name="Mehari Y.T."/>
            <person name="Arivett B.A."/>
            <person name="Farone A.L."/>
            <person name="Gunderson J.H."/>
            <person name="Farone M.B."/>
        </authorList>
    </citation>
    <scope>NUCLEOTIDE SEQUENCE [LARGE SCALE GENOMIC DNA]</scope>
    <source>
        <strain evidence="1">HT99</strain>
    </source>
</reference>
<dbReference type="Proteomes" id="UP000051497">
    <property type="component" value="Unassembled WGS sequence"/>
</dbReference>
<sequence>MLFSNFKNDINIDELRKKREEILSQGSNPAYHQRHIAALKPVVDWDSNTISIQKQHNRLLQTNYSGLNPDVIIDIAKTTKEAWLTDFVCPTVNNALKLNLAADLVSFYKMPVEDLNAAVQMLYRKILEKDTSFIDRINETITIKLMEKIDSVCELATNQLKKVYPDIKESDLEYSSLAKKFMLLEILRARKAITHAVLKQELQLHSDLFAALGIQPKTILAKGENIDYSILGAAGSGKSSITKKLIQGDKLDFAILATDDYRGVILDDAHESIVTDQVLTRTQDTAFSIKELVQDRLTSLTQGRPNIILDCVSLEGWHRTLLENNNKTISAVACLNDATLVPSRAYNRAIDPTSSVADKGRQVNTSALLKGHAVASSQLLTSIPYGVTTDLYDTNISQDQDAPILARVITNNTVPQIEIFNLAKLASFLCKSNLNQEALKNNDLYYTSKNGYQYDSQHRAEQILKLVPACLPYKKDNYELILRSNKSGMPYAKIYLSDNGIKLEILNLKALLKVLGNQKMHDEGWILKSIIMQIHYGSMAAVKENIKKYGREKVFYLACRHILPKIRIAKPKDSKVKPLTPIYDTQIRVGKRCPGVNYNHTEKFLASLHKKRRLVC</sequence>